<dbReference type="EMBL" id="MRZV01001679">
    <property type="protein sequence ID" value="PIK36418.1"/>
    <property type="molecule type" value="Genomic_DNA"/>
</dbReference>
<name>A0A2G8JKZ9_STIJA</name>
<feature type="compositionally biased region" description="Low complexity" evidence="1">
    <location>
        <begin position="180"/>
        <end position="190"/>
    </location>
</feature>
<evidence type="ECO:0000313" key="2">
    <source>
        <dbReference type="EMBL" id="PIK36418.1"/>
    </source>
</evidence>
<reference evidence="2 3" key="1">
    <citation type="journal article" date="2017" name="PLoS Biol.">
        <title>The sea cucumber genome provides insights into morphological evolution and visceral regeneration.</title>
        <authorList>
            <person name="Zhang X."/>
            <person name="Sun L."/>
            <person name="Yuan J."/>
            <person name="Sun Y."/>
            <person name="Gao Y."/>
            <person name="Zhang L."/>
            <person name="Li S."/>
            <person name="Dai H."/>
            <person name="Hamel J.F."/>
            <person name="Liu C."/>
            <person name="Yu Y."/>
            <person name="Liu S."/>
            <person name="Lin W."/>
            <person name="Guo K."/>
            <person name="Jin S."/>
            <person name="Xu P."/>
            <person name="Storey K.B."/>
            <person name="Huan P."/>
            <person name="Zhang T."/>
            <person name="Zhou Y."/>
            <person name="Zhang J."/>
            <person name="Lin C."/>
            <person name="Li X."/>
            <person name="Xing L."/>
            <person name="Huo D."/>
            <person name="Sun M."/>
            <person name="Wang L."/>
            <person name="Mercier A."/>
            <person name="Li F."/>
            <person name="Yang H."/>
            <person name="Xiang J."/>
        </authorList>
    </citation>
    <scope>NUCLEOTIDE SEQUENCE [LARGE SCALE GENOMIC DNA]</scope>
    <source>
        <strain evidence="2">Shaxun</strain>
        <tissue evidence="2">Muscle</tissue>
    </source>
</reference>
<feature type="region of interest" description="Disordered" evidence="1">
    <location>
        <begin position="86"/>
        <end position="190"/>
    </location>
</feature>
<dbReference type="PANTHER" id="PTHR36867">
    <property type="entry name" value="MCG131172, ISOFORM CRA_A"/>
    <property type="match status" value="1"/>
</dbReference>
<feature type="compositionally biased region" description="Basic residues" evidence="1">
    <location>
        <begin position="152"/>
        <end position="161"/>
    </location>
</feature>
<sequence>MARTTHDALKELMSFVEKNPEVYKRIIAKRKLEGKENAGLLSFIKVKLLVAFQGEDYAVDSITNDDCKKEINKFQSDICEVFNYSQESKPKATRFSKRLEAKKQKKKSSSSSSKTDSKEETVSPTSTLTPCQEGSPLKDSEKVIVSPTGRPSIHKGTKKQKKEPLEENLMSPLSPPPPSTTTTSTRTRDS</sequence>
<accession>A0A2G8JKZ9</accession>
<evidence type="ECO:0000256" key="1">
    <source>
        <dbReference type="SAM" id="MobiDB-lite"/>
    </source>
</evidence>
<gene>
    <name evidence="2" type="ORF">BSL78_26748</name>
</gene>
<organism evidence="2 3">
    <name type="scientific">Stichopus japonicus</name>
    <name type="common">Sea cucumber</name>
    <dbReference type="NCBI Taxonomy" id="307972"/>
    <lineage>
        <taxon>Eukaryota</taxon>
        <taxon>Metazoa</taxon>
        <taxon>Echinodermata</taxon>
        <taxon>Eleutherozoa</taxon>
        <taxon>Echinozoa</taxon>
        <taxon>Holothuroidea</taxon>
        <taxon>Aspidochirotacea</taxon>
        <taxon>Aspidochirotida</taxon>
        <taxon>Stichopodidae</taxon>
        <taxon>Apostichopus</taxon>
    </lineage>
</organism>
<keyword evidence="3" id="KW-1185">Reference proteome</keyword>
<proteinExistence type="predicted"/>
<dbReference type="STRING" id="307972.A0A2G8JKZ9"/>
<protein>
    <submittedName>
        <fullName evidence="2">Putative inverted formin-2</fullName>
    </submittedName>
</protein>
<dbReference type="AlphaFoldDB" id="A0A2G8JKZ9"/>
<comment type="caution">
    <text evidence="2">The sequence shown here is derived from an EMBL/GenBank/DDBJ whole genome shotgun (WGS) entry which is preliminary data.</text>
</comment>
<evidence type="ECO:0000313" key="3">
    <source>
        <dbReference type="Proteomes" id="UP000230750"/>
    </source>
</evidence>
<dbReference type="PANTHER" id="PTHR36867:SF1">
    <property type="entry name" value="RIKEN CDNA 2610318N02 GENE"/>
    <property type="match status" value="1"/>
</dbReference>
<dbReference type="Proteomes" id="UP000230750">
    <property type="component" value="Unassembled WGS sequence"/>
</dbReference>
<feature type="compositionally biased region" description="Polar residues" evidence="1">
    <location>
        <begin position="122"/>
        <end position="132"/>
    </location>
</feature>
<dbReference type="OrthoDB" id="9836384at2759"/>